<dbReference type="InterPro" id="IPR002110">
    <property type="entry name" value="Ankyrin_rpt"/>
</dbReference>
<feature type="coiled-coil region" evidence="10">
    <location>
        <begin position="218"/>
        <end position="282"/>
    </location>
</feature>
<dbReference type="GO" id="GO:0043124">
    <property type="term" value="P:negative regulation of canonical NF-kappaB signal transduction"/>
    <property type="evidence" value="ECO:0007669"/>
    <property type="project" value="InterPro"/>
</dbReference>
<dbReference type="InterPro" id="IPR038753">
    <property type="entry name" value="NFKBIL1"/>
</dbReference>
<keyword evidence="10" id="KW-0175">Coiled coil</keyword>
<gene>
    <name evidence="11" type="primary">Nfkbil1</name>
</gene>
<proteinExistence type="evidence at transcript level"/>
<evidence type="ECO:0000256" key="9">
    <source>
        <dbReference type="PROSITE-ProRule" id="PRU00023"/>
    </source>
</evidence>
<dbReference type="SUPFAM" id="SSF48403">
    <property type="entry name" value="Ankyrin repeat"/>
    <property type="match status" value="1"/>
</dbReference>
<evidence type="ECO:0000256" key="5">
    <source>
        <dbReference type="ARBA" id="ARBA00023043"/>
    </source>
</evidence>
<dbReference type="EMBL" id="LR788447">
    <property type="protein sequence ID" value="CAB3264309.1"/>
    <property type="molecule type" value="mRNA"/>
</dbReference>
<dbReference type="PROSITE" id="PS50088">
    <property type="entry name" value="ANK_REPEAT"/>
    <property type="match status" value="1"/>
</dbReference>
<organism evidence="11">
    <name type="scientific">Phallusia mammillata</name>
    <dbReference type="NCBI Taxonomy" id="59560"/>
    <lineage>
        <taxon>Eukaryota</taxon>
        <taxon>Metazoa</taxon>
        <taxon>Chordata</taxon>
        <taxon>Tunicata</taxon>
        <taxon>Ascidiacea</taxon>
        <taxon>Phlebobranchia</taxon>
        <taxon>Ascidiidae</taxon>
        <taxon>Phallusia</taxon>
    </lineage>
</organism>
<evidence type="ECO:0000256" key="1">
    <source>
        <dbReference type="ARBA" id="ARBA00004123"/>
    </source>
</evidence>
<dbReference type="InterPro" id="IPR036770">
    <property type="entry name" value="Ankyrin_rpt-contain_sf"/>
</dbReference>
<evidence type="ECO:0000256" key="8">
    <source>
        <dbReference type="ARBA" id="ARBA00030802"/>
    </source>
</evidence>
<evidence type="ECO:0000256" key="10">
    <source>
        <dbReference type="SAM" id="Coils"/>
    </source>
</evidence>
<protein>
    <recommendedName>
        <fullName evidence="2">NF-kappa-B inhibitor-like protein 1</fullName>
    </recommendedName>
    <alternativeName>
        <fullName evidence="7">Inhibitor of kappa B-like protein</fullName>
    </alternativeName>
    <alternativeName>
        <fullName evidence="8">Nuclear factor of kappa light polypeptide gene enhancer in B-cells inhibitor-like 1</fullName>
    </alternativeName>
</protein>
<dbReference type="Pfam" id="PF12796">
    <property type="entry name" value="Ank_2"/>
    <property type="match status" value="1"/>
</dbReference>
<evidence type="ECO:0000313" key="11">
    <source>
        <dbReference type="EMBL" id="CAB3264309.1"/>
    </source>
</evidence>
<dbReference type="PROSITE" id="PS50297">
    <property type="entry name" value="ANK_REP_REGION"/>
    <property type="match status" value="1"/>
</dbReference>
<dbReference type="GO" id="GO:0005634">
    <property type="term" value="C:nucleus"/>
    <property type="evidence" value="ECO:0007669"/>
    <property type="project" value="UniProtKB-SubCell"/>
</dbReference>
<feature type="repeat" description="ANK" evidence="9">
    <location>
        <begin position="44"/>
        <end position="76"/>
    </location>
</feature>
<evidence type="ECO:0000256" key="7">
    <source>
        <dbReference type="ARBA" id="ARBA00030621"/>
    </source>
</evidence>
<name>A0A6F9DMF0_9ASCI</name>
<accession>A0A6F9DMF0</accession>
<sequence length="372" mass="43860">MQKHIKQKVFKYVQGGYLMKLKHCLETHKKKDDNFHLDFVTGDLRRTPLHVACLLGDDAIVRCLLYFGSNAQIQDANRDTPMHLAARCIHENSTYTDRKLLIDPLFREYPDAMKLINKWGETPKDILKKAKESFKSMQDFESMAAGEEVGSCYRDSEESSTSTTWHEKLTNEWADDCADIGFAAKFVATGDISEDIPEYQTFDEWADRIAEEYKRRHLSSAEKYKRRKEINMKRKREETRDMKERFEKEQEVYRKRMALKKVEVLESKHQRYQEKMGEHKSSSAKDSKLSFRDIPWPCRGSVKDMVEVILTGMPPSSDQKDKRKFILRQQMLWHPDKFVQRCRDRLDEKDKEVVLETVKALSQELNNLLNQD</sequence>
<evidence type="ECO:0000256" key="2">
    <source>
        <dbReference type="ARBA" id="ARBA00014259"/>
    </source>
</evidence>
<dbReference type="AlphaFoldDB" id="A0A6F9DMF0"/>
<evidence type="ECO:0000256" key="4">
    <source>
        <dbReference type="ARBA" id="ARBA00022737"/>
    </source>
</evidence>
<keyword evidence="4" id="KW-0677">Repeat</keyword>
<dbReference type="Gene3D" id="1.25.40.20">
    <property type="entry name" value="Ankyrin repeat-containing domain"/>
    <property type="match status" value="1"/>
</dbReference>
<dbReference type="PANTHER" id="PTHR15263:SF1">
    <property type="entry name" value="NF-KAPPA-B INHIBITOR-LIKE PROTEIN 1"/>
    <property type="match status" value="1"/>
</dbReference>
<keyword evidence="6" id="KW-0539">Nucleus</keyword>
<evidence type="ECO:0000256" key="6">
    <source>
        <dbReference type="ARBA" id="ARBA00023242"/>
    </source>
</evidence>
<reference evidence="11" key="1">
    <citation type="submission" date="2020-04" db="EMBL/GenBank/DDBJ databases">
        <authorList>
            <person name="Neveu A P."/>
        </authorList>
    </citation>
    <scope>NUCLEOTIDE SEQUENCE</scope>
    <source>
        <tissue evidence="11">Whole embryo</tissue>
    </source>
</reference>
<comment type="subcellular location">
    <subcellularLocation>
        <location evidence="1">Nucleus</location>
    </subcellularLocation>
</comment>
<dbReference type="PANTHER" id="PTHR15263">
    <property type="entry name" value="I-KAPPA-B-LIKE PROTEIN IKBL"/>
    <property type="match status" value="1"/>
</dbReference>
<keyword evidence="5 9" id="KW-0040">ANK repeat</keyword>
<evidence type="ECO:0000256" key="3">
    <source>
        <dbReference type="ARBA" id="ARBA00022553"/>
    </source>
</evidence>
<keyword evidence="3" id="KW-0597">Phosphoprotein</keyword>